<organism evidence="1 2">
    <name type="scientific">Pleurotus eryngii</name>
    <name type="common">Boletus of the steppes</name>
    <dbReference type="NCBI Taxonomy" id="5323"/>
    <lineage>
        <taxon>Eukaryota</taxon>
        <taxon>Fungi</taxon>
        <taxon>Dikarya</taxon>
        <taxon>Basidiomycota</taxon>
        <taxon>Agaricomycotina</taxon>
        <taxon>Agaricomycetes</taxon>
        <taxon>Agaricomycetidae</taxon>
        <taxon>Agaricales</taxon>
        <taxon>Pleurotineae</taxon>
        <taxon>Pleurotaceae</taxon>
        <taxon>Pleurotus</taxon>
    </lineage>
</organism>
<dbReference type="OrthoDB" id="2872300at2759"/>
<keyword evidence="2" id="KW-1185">Reference proteome</keyword>
<proteinExistence type="predicted"/>
<reference evidence="1" key="1">
    <citation type="submission" date="2020-11" db="EMBL/GenBank/DDBJ databases">
        <authorList>
            <consortium name="DOE Joint Genome Institute"/>
            <person name="Ahrendt S."/>
            <person name="Riley R."/>
            <person name="Andreopoulos W."/>
            <person name="Labutti K."/>
            <person name="Pangilinan J."/>
            <person name="Ruiz-Duenas F.J."/>
            <person name="Barrasa J.M."/>
            <person name="Sanchez-Garcia M."/>
            <person name="Camarero S."/>
            <person name="Miyauchi S."/>
            <person name="Serrano A."/>
            <person name="Linde D."/>
            <person name="Babiker R."/>
            <person name="Drula E."/>
            <person name="Ayuso-Fernandez I."/>
            <person name="Pacheco R."/>
            <person name="Padilla G."/>
            <person name="Ferreira P."/>
            <person name="Barriuso J."/>
            <person name="Kellner H."/>
            <person name="Castanera R."/>
            <person name="Alfaro M."/>
            <person name="Ramirez L."/>
            <person name="Pisabarro A.G."/>
            <person name="Kuo A."/>
            <person name="Tritt A."/>
            <person name="Lipzen A."/>
            <person name="He G."/>
            <person name="Yan M."/>
            <person name="Ng V."/>
            <person name="Cullen D."/>
            <person name="Martin F."/>
            <person name="Rosso M.-N."/>
            <person name="Henrissat B."/>
            <person name="Hibbett D."/>
            <person name="Martinez A.T."/>
            <person name="Grigoriev I.V."/>
        </authorList>
    </citation>
    <scope>NUCLEOTIDE SEQUENCE</scope>
    <source>
        <strain evidence="1">ATCC 90797</strain>
    </source>
</reference>
<evidence type="ECO:0000313" key="1">
    <source>
        <dbReference type="EMBL" id="KAF9493335.1"/>
    </source>
</evidence>
<sequence>MSTEETIQVPEVDETIEEPIVGVPSSSMVNDLVPPPGTMYYSQRTYNFLNNHEIGASRKFGRVTWNADVYTYAAGAVAPSDPNFASRGGTIYSVMVHRGHVRIYDNFSSDVWNRMYFQIYLSGSNLVPSLQQPYTGSENVSGDNYNYSIQYGQAMQMLKNQGNEAFLFNAKYQQDFSLVKAKQTSSTAGVIQFGINTAGGSSDHRTTEIYGLSVFTHRNPSQFPVLPGFKFDINGNEHWAIAGGFYLHLGF</sequence>
<comment type="caution">
    <text evidence="1">The sequence shown here is derived from an EMBL/GenBank/DDBJ whole genome shotgun (WGS) entry which is preliminary data.</text>
</comment>
<gene>
    <name evidence="1" type="ORF">BDN71DRAFT_1450476</name>
</gene>
<name>A0A9P5ZV96_PLEER</name>
<dbReference type="Proteomes" id="UP000807025">
    <property type="component" value="Unassembled WGS sequence"/>
</dbReference>
<protein>
    <submittedName>
        <fullName evidence="1">Uncharacterized protein</fullName>
    </submittedName>
</protein>
<dbReference type="AlphaFoldDB" id="A0A9P5ZV96"/>
<dbReference type="EMBL" id="MU154587">
    <property type="protein sequence ID" value="KAF9493335.1"/>
    <property type="molecule type" value="Genomic_DNA"/>
</dbReference>
<evidence type="ECO:0000313" key="2">
    <source>
        <dbReference type="Proteomes" id="UP000807025"/>
    </source>
</evidence>
<accession>A0A9P5ZV96</accession>